<evidence type="ECO:0000256" key="5">
    <source>
        <dbReference type="ARBA" id="ARBA00022807"/>
    </source>
</evidence>
<evidence type="ECO:0000256" key="4">
    <source>
        <dbReference type="ARBA" id="ARBA00022801"/>
    </source>
</evidence>
<feature type="domain" description="OTU1 Ubl" evidence="7">
    <location>
        <begin position="62"/>
        <end position="110"/>
    </location>
</feature>
<dbReference type="GO" id="GO:0036503">
    <property type="term" value="P:ERAD pathway"/>
    <property type="evidence" value="ECO:0007669"/>
    <property type="project" value="TreeGrafter"/>
</dbReference>
<dbReference type="GO" id="GO:0016579">
    <property type="term" value="P:protein deubiquitination"/>
    <property type="evidence" value="ECO:0007669"/>
    <property type="project" value="TreeGrafter"/>
</dbReference>
<dbReference type="Gene3D" id="3.10.20.90">
    <property type="entry name" value="Phosphatidylinositol 3-kinase Catalytic Subunit, Chain A, domain 1"/>
    <property type="match status" value="1"/>
</dbReference>
<dbReference type="AlphaFoldDB" id="A0A5K3FWL8"/>
<keyword evidence="4 6" id="KW-0378">Hydrolase</keyword>
<keyword evidence="3 6" id="KW-0833">Ubl conjugation pathway</keyword>
<proteinExistence type="predicted"/>
<evidence type="ECO:0000256" key="3">
    <source>
        <dbReference type="ARBA" id="ARBA00022786"/>
    </source>
</evidence>
<dbReference type="GO" id="GO:0004843">
    <property type="term" value="F:cysteine-type deubiquitinase activity"/>
    <property type="evidence" value="ECO:0007669"/>
    <property type="project" value="UniProtKB-UniRule"/>
</dbReference>
<name>A0A5K3FWL8_MESCO</name>
<dbReference type="SUPFAM" id="SSF54236">
    <property type="entry name" value="Ubiquitin-like"/>
    <property type="match status" value="1"/>
</dbReference>
<dbReference type="Gene3D" id="3.90.70.80">
    <property type="match status" value="1"/>
</dbReference>
<comment type="catalytic activity">
    <reaction evidence="1 6">
        <text>Thiol-dependent hydrolysis of ester, thioester, amide, peptide and isopeptide bonds formed by the C-terminal Gly of ubiquitin (a 76-residue protein attached to proteins as an intracellular targeting signal).</text>
        <dbReference type="EC" id="3.4.19.12"/>
    </reaction>
</comment>
<dbReference type="GO" id="GO:0008270">
    <property type="term" value="F:zinc ion binding"/>
    <property type="evidence" value="ECO:0007669"/>
    <property type="project" value="UniProtKB-KW"/>
</dbReference>
<dbReference type="WBParaSite" id="MCU_010697-RB">
    <property type="protein sequence ID" value="MCU_010697-RB"/>
    <property type="gene ID" value="MCU_010697"/>
</dbReference>
<evidence type="ECO:0000313" key="8">
    <source>
        <dbReference type="WBParaSite" id="MCU_010697-RB"/>
    </source>
</evidence>
<accession>A0A5K3FWL8</accession>
<dbReference type="PANTHER" id="PTHR13312:SF0">
    <property type="entry name" value="UBIQUITIN THIOESTERASE OTU1"/>
    <property type="match status" value="1"/>
</dbReference>
<evidence type="ECO:0000256" key="6">
    <source>
        <dbReference type="RuleBase" id="RU367104"/>
    </source>
</evidence>
<dbReference type="Pfam" id="PF21403">
    <property type="entry name" value="OTU1_UBXL"/>
    <property type="match status" value="1"/>
</dbReference>
<keyword evidence="6" id="KW-0963">Cytoplasm</keyword>
<dbReference type="GO" id="GO:0005634">
    <property type="term" value="C:nucleus"/>
    <property type="evidence" value="ECO:0007669"/>
    <property type="project" value="TreeGrafter"/>
</dbReference>
<keyword evidence="5 6" id="KW-0788">Thiol protease</keyword>
<dbReference type="GO" id="GO:0030968">
    <property type="term" value="P:endoplasmic reticulum unfolded protein response"/>
    <property type="evidence" value="ECO:0007669"/>
    <property type="project" value="TreeGrafter"/>
</dbReference>
<evidence type="ECO:0000259" key="7">
    <source>
        <dbReference type="Pfam" id="PF21403"/>
    </source>
</evidence>
<protein>
    <recommendedName>
        <fullName evidence="6">Ubiquitin thioesterase OTU</fullName>
        <ecNumber evidence="6">3.4.19.12</ecNumber>
    </recommendedName>
</protein>
<dbReference type="InterPro" id="IPR029071">
    <property type="entry name" value="Ubiquitin-like_domsf"/>
</dbReference>
<dbReference type="InterPro" id="IPR048857">
    <property type="entry name" value="OTU1_Ubl"/>
</dbReference>
<comment type="subcellular location">
    <subcellularLocation>
        <location evidence="6">Cytoplasm</location>
    </subcellularLocation>
</comment>
<evidence type="ECO:0000256" key="2">
    <source>
        <dbReference type="ARBA" id="ARBA00022670"/>
    </source>
</evidence>
<dbReference type="CDD" id="cd17059">
    <property type="entry name" value="Ubl_OTU1"/>
    <property type="match status" value="1"/>
</dbReference>
<sequence length="261" mass="28249">ERHGINCGQVVQHVCALIRCHTKSGNLGILEPRMTSPVAGSTPSVITSPLNCENKKGDPVVLRCKSLSGQYVLELSSVSTVEELATKVVAYTGIERDALSLRFGFPPKRIDLSPEGAKLTLSELKISSGDCITADGAVSTETPQTQTTSSQALHSRLVRKVAPSDNCCLFTSVNFCVSNRDSSRSIEAPVVTDADEVQETRMLIANIVLSDPATFNEGILGMPVENYIHGIIQAKLCSVFNEGQQTRCLILGHWYKFNRVA</sequence>
<dbReference type="PANTHER" id="PTHR13312">
    <property type="entry name" value="HIV-INDUCED PROTEIN-7-LIKE PROTEASE"/>
    <property type="match status" value="1"/>
</dbReference>
<dbReference type="EC" id="3.4.19.12" evidence="6"/>
<keyword evidence="2" id="KW-0645">Protease</keyword>
<comment type="function">
    <text evidence="6">Hydrolase that can remove conjugated ubiquitin from proteins and may therefore play an important regulatory role at the level of protein turnover by preventing degradation.</text>
</comment>
<organism evidence="8">
    <name type="scientific">Mesocestoides corti</name>
    <name type="common">Flatworm</name>
    <dbReference type="NCBI Taxonomy" id="53468"/>
    <lineage>
        <taxon>Eukaryota</taxon>
        <taxon>Metazoa</taxon>
        <taxon>Spiralia</taxon>
        <taxon>Lophotrochozoa</taxon>
        <taxon>Platyhelminthes</taxon>
        <taxon>Cestoda</taxon>
        <taxon>Eucestoda</taxon>
        <taxon>Cyclophyllidea</taxon>
        <taxon>Mesocestoididae</taxon>
        <taxon>Mesocestoides</taxon>
    </lineage>
</organism>
<evidence type="ECO:0000256" key="1">
    <source>
        <dbReference type="ARBA" id="ARBA00000707"/>
    </source>
</evidence>
<dbReference type="GO" id="GO:0005829">
    <property type="term" value="C:cytosol"/>
    <property type="evidence" value="ECO:0007669"/>
    <property type="project" value="TreeGrafter"/>
</dbReference>
<reference evidence="8" key="1">
    <citation type="submission" date="2019-11" db="UniProtKB">
        <authorList>
            <consortium name="WormBaseParasite"/>
        </authorList>
    </citation>
    <scope>IDENTIFICATION</scope>
</reference>